<accession>A0A086K5J8</accession>
<proteinExistence type="predicted"/>
<protein>
    <recommendedName>
        <fullName evidence="4">Transmembrane protein</fullName>
    </recommendedName>
</protein>
<dbReference type="InterPro" id="IPR049856">
    <property type="entry name" value="PfVFT1-like"/>
</dbReference>
<dbReference type="CDD" id="cd22854">
    <property type="entry name" value="PfVFT1-like"/>
    <property type="match status" value="1"/>
</dbReference>
<feature type="chain" id="PRO_5001808787" description="Transmembrane protein" evidence="1">
    <location>
        <begin position="38"/>
        <end position="462"/>
    </location>
</feature>
<dbReference type="OrthoDB" id="347283at2759"/>
<keyword evidence="1" id="KW-0732">Signal</keyword>
<evidence type="ECO:0000313" key="2">
    <source>
        <dbReference type="EMBL" id="KFG39666.1"/>
    </source>
</evidence>
<comment type="caution">
    <text evidence="2">The sequence shown here is derived from an EMBL/GenBank/DDBJ whole genome shotgun (WGS) entry which is preliminary data.</text>
</comment>
<name>A0A086K5J8_TOXGO</name>
<dbReference type="Proteomes" id="UP000028828">
    <property type="component" value="Unassembled WGS sequence"/>
</dbReference>
<evidence type="ECO:0000313" key="3">
    <source>
        <dbReference type="Proteomes" id="UP000028828"/>
    </source>
</evidence>
<dbReference type="AlphaFoldDB" id="A0A086K5J8"/>
<reference evidence="2 3" key="1">
    <citation type="submission" date="2014-03" db="EMBL/GenBank/DDBJ databases">
        <authorList>
            <person name="Sibley D."/>
            <person name="Venepally P."/>
            <person name="Karamycheva S."/>
            <person name="Hadjithomas M."/>
            <person name="Khan A."/>
            <person name="Brunk B."/>
            <person name="Roos D."/>
            <person name="Caler E."/>
            <person name="Lorenzi H."/>
        </authorList>
    </citation>
    <scope>NUCLEOTIDE SEQUENCE [LARGE SCALE GENOMIC DNA]</scope>
    <source>
        <strain evidence="3">p89</strain>
    </source>
</reference>
<dbReference type="VEuPathDB" id="ToxoDB:TGP89_261400"/>
<sequence length="462" mass="50394">MENSARVSFSWSRAARPCLHCLGSLFLVLCFTQATLGSPAMRTVGSGKEDSAAEEEFCANGLRSAINAAIVELAGDHYVGNTLLPQFPDVPYVPILVCPAPASGDMLPAIVNPPHPTTTIVNDQGAPIADAVQTPARPTGEDLERDRLSLWPDLDSLHESDLLFDVLKTGVLRVAGLGPRGADLRSVPEFRGLVADSELAGAQTEHGFNWGQEGNYSVDPPIGYFPTYLRAIAEKLSSRYKKPVRPEYLFFSRGDDAMNSVSRGIAHMTDIYFILAYQQGSTSHVNNFYRTCPVSGSPNNLLTLKEYKIRSLQDLVRTLRMASDPAMRTLAYLSTGNYETVHFFFPRQTLGEIMSKEEAESRIASKEILGNIRTGSAGQIPDTFEMVDLGLVLAQGPWLKRTDTTHCLYHQLVLRQAAKNAYTSLDEADAETKSVQASRASGLVAHACMIFATSLFASLALV</sequence>
<evidence type="ECO:0008006" key="4">
    <source>
        <dbReference type="Google" id="ProtNLM"/>
    </source>
</evidence>
<organism evidence="2 3">
    <name type="scientific">Toxoplasma gondii p89</name>
    <dbReference type="NCBI Taxonomy" id="943119"/>
    <lineage>
        <taxon>Eukaryota</taxon>
        <taxon>Sar</taxon>
        <taxon>Alveolata</taxon>
        <taxon>Apicomplexa</taxon>
        <taxon>Conoidasida</taxon>
        <taxon>Coccidia</taxon>
        <taxon>Eucoccidiorida</taxon>
        <taxon>Eimeriorina</taxon>
        <taxon>Sarcocystidae</taxon>
        <taxon>Toxoplasma</taxon>
    </lineage>
</organism>
<gene>
    <name evidence="2" type="ORF">TGP89_261400</name>
</gene>
<evidence type="ECO:0000256" key="1">
    <source>
        <dbReference type="SAM" id="SignalP"/>
    </source>
</evidence>
<dbReference type="EMBL" id="AEYI02001255">
    <property type="protein sequence ID" value="KFG39666.1"/>
    <property type="molecule type" value="Genomic_DNA"/>
</dbReference>
<feature type="signal peptide" evidence="1">
    <location>
        <begin position="1"/>
        <end position="37"/>
    </location>
</feature>